<dbReference type="InterPro" id="IPR017871">
    <property type="entry name" value="ABC_transporter-like_CS"/>
</dbReference>
<evidence type="ECO:0000256" key="3">
    <source>
        <dbReference type="ARBA" id="ARBA00022840"/>
    </source>
</evidence>
<dbReference type="EMBL" id="BAABGX010000001">
    <property type="protein sequence ID" value="GAA4296841.1"/>
    <property type="molecule type" value="Genomic_DNA"/>
</dbReference>
<evidence type="ECO:0000313" key="6">
    <source>
        <dbReference type="Proteomes" id="UP001501844"/>
    </source>
</evidence>
<protein>
    <submittedName>
        <fullName evidence="5">ABC transporter ATP-binding protein</fullName>
    </submittedName>
</protein>
<keyword evidence="2" id="KW-0547">Nucleotide-binding</keyword>
<dbReference type="SUPFAM" id="SSF50331">
    <property type="entry name" value="MOP-like"/>
    <property type="match status" value="1"/>
</dbReference>
<comment type="caution">
    <text evidence="5">The sequence shown here is derived from an EMBL/GenBank/DDBJ whole genome shotgun (WGS) entry which is preliminary data.</text>
</comment>
<dbReference type="SMART" id="SM00382">
    <property type="entry name" value="AAA"/>
    <property type="match status" value="1"/>
</dbReference>
<proteinExistence type="predicted"/>
<dbReference type="InterPro" id="IPR027417">
    <property type="entry name" value="P-loop_NTPase"/>
</dbReference>
<dbReference type="PROSITE" id="PS00211">
    <property type="entry name" value="ABC_TRANSPORTER_1"/>
    <property type="match status" value="1"/>
</dbReference>
<keyword evidence="1" id="KW-0813">Transport</keyword>
<evidence type="ECO:0000256" key="1">
    <source>
        <dbReference type="ARBA" id="ARBA00022448"/>
    </source>
</evidence>
<reference evidence="6" key="1">
    <citation type="journal article" date="2019" name="Int. J. Syst. Evol. Microbiol.">
        <title>The Global Catalogue of Microorganisms (GCM) 10K type strain sequencing project: providing services to taxonomists for standard genome sequencing and annotation.</title>
        <authorList>
            <consortium name="The Broad Institute Genomics Platform"/>
            <consortium name="The Broad Institute Genome Sequencing Center for Infectious Disease"/>
            <person name="Wu L."/>
            <person name="Ma J."/>
        </authorList>
    </citation>
    <scope>NUCLEOTIDE SEQUENCE [LARGE SCALE GENOMIC DNA]</scope>
    <source>
        <strain evidence="6">JCM 17917</strain>
    </source>
</reference>
<dbReference type="SUPFAM" id="SSF52540">
    <property type="entry name" value="P-loop containing nucleoside triphosphate hydrolases"/>
    <property type="match status" value="1"/>
</dbReference>
<dbReference type="Proteomes" id="UP001501844">
    <property type="component" value="Unassembled WGS sequence"/>
</dbReference>
<feature type="domain" description="ABC transporter" evidence="4">
    <location>
        <begin position="4"/>
        <end position="231"/>
    </location>
</feature>
<accession>A0ABP8F7A6</accession>
<dbReference type="InterPro" id="IPR050093">
    <property type="entry name" value="ABC_SmlMolc_Importer"/>
</dbReference>
<dbReference type="PANTHER" id="PTHR42781:SF4">
    <property type="entry name" value="SPERMIDINE_PUTRESCINE IMPORT ATP-BINDING PROTEIN POTA"/>
    <property type="match status" value="1"/>
</dbReference>
<dbReference type="PANTHER" id="PTHR42781">
    <property type="entry name" value="SPERMIDINE/PUTRESCINE IMPORT ATP-BINDING PROTEIN POTA"/>
    <property type="match status" value="1"/>
</dbReference>
<evidence type="ECO:0000313" key="5">
    <source>
        <dbReference type="EMBL" id="GAA4296841.1"/>
    </source>
</evidence>
<dbReference type="InterPro" id="IPR008995">
    <property type="entry name" value="Mo/tungstate-bd_C_term_dom"/>
</dbReference>
<dbReference type="InterPro" id="IPR003593">
    <property type="entry name" value="AAA+_ATPase"/>
</dbReference>
<dbReference type="InterPro" id="IPR013611">
    <property type="entry name" value="Transp-assoc_OB_typ2"/>
</dbReference>
<dbReference type="InterPro" id="IPR003439">
    <property type="entry name" value="ABC_transporter-like_ATP-bd"/>
</dbReference>
<dbReference type="Pfam" id="PF00005">
    <property type="entry name" value="ABC_tran"/>
    <property type="match status" value="1"/>
</dbReference>
<sequence>MTFLKVTGIGKVDARGTVLRDISFTQQPKQKIAIAGETGAGKSTLLKIIAGLIQPDTGMVHFEGDRVLGPHEKLVAGHEGIAYLSQQYELPAFLRVEQVLRYANVIGEQEARKLFEICQIEHLLARRTDELSGGERQRIALARLLTSSPGLLLLDEPYSNLDKIHKNTLKTVIQNISEELEITCILVSHDPLDTLSWADQILVLKDGHLVQEGAPVEIYQTPTDEYVAGLFGEYNVFTTQELQQLYAQDTDSPEKKTHPIRPEKISLRSSKLAGVTGKIVEILFYGSYFDVQVQTPHSLVTVKVAETDFSVGDVVSLSVLI</sequence>
<dbReference type="PROSITE" id="PS50893">
    <property type="entry name" value="ABC_TRANSPORTER_2"/>
    <property type="match status" value="1"/>
</dbReference>
<dbReference type="GO" id="GO:0005524">
    <property type="term" value="F:ATP binding"/>
    <property type="evidence" value="ECO:0007669"/>
    <property type="project" value="UniProtKB-KW"/>
</dbReference>
<dbReference type="RefSeq" id="WP_345161806.1">
    <property type="nucleotide sequence ID" value="NZ_BAABGX010000001.1"/>
</dbReference>
<keyword evidence="3 5" id="KW-0067">ATP-binding</keyword>
<name>A0ABP8F7A6_9BACT</name>
<dbReference type="Gene3D" id="3.40.50.300">
    <property type="entry name" value="P-loop containing nucleotide triphosphate hydrolases"/>
    <property type="match status" value="1"/>
</dbReference>
<gene>
    <name evidence="5" type="ORF">GCM10023183_03990</name>
</gene>
<evidence type="ECO:0000259" key="4">
    <source>
        <dbReference type="PROSITE" id="PS50893"/>
    </source>
</evidence>
<evidence type="ECO:0000256" key="2">
    <source>
        <dbReference type="ARBA" id="ARBA00022741"/>
    </source>
</evidence>
<dbReference type="Pfam" id="PF08402">
    <property type="entry name" value="TOBE_2"/>
    <property type="match status" value="1"/>
</dbReference>
<organism evidence="5 6">
    <name type="scientific">Nibribacter koreensis</name>
    <dbReference type="NCBI Taxonomy" id="1084519"/>
    <lineage>
        <taxon>Bacteria</taxon>
        <taxon>Pseudomonadati</taxon>
        <taxon>Bacteroidota</taxon>
        <taxon>Cytophagia</taxon>
        <taxon>Cytophagales</taxon>
        <taxon>Hymenobacteraceae</taxon>
        <taxon>Nibribacter</taxon>
    </lineage>
</organism>
<keyword evidence="6" id="KW-1185">Reference proteome</keyword>